<dbReference type="RefSeq" id="WP_168887052.1">
    <property type="nucleotide sequence ID" value="NZ_JABAHY010000004.1"/>
</dbReference>
<organism evidence="1 2">
    <name type="scientific">Nesterenkonia sedimenti</name>
    <dbReference type="NCBI Taxonomy" id="1463632"/>
    <lineage>
        <taxon>Bacteria</taxon>
        <taxon>Bacillati</taxon>
        <taxon>Actinomycetota</taxon>
        <taxon>Actinomycetes</taxon>
        <taxon>Micrococcales</taxon>
        <taxon>Micrococcaceae</taxon>
        <taxon>Nesterenkonia</taxon>
    </lineage>
</organism>
<dbReference type="EMBL" id="JABAHY010000004">
    <property type="protein sequence ID" value="NLS09552.1"/>
    <property type="molecule type" value="Genomic_DNA"/>
</dbReference>
<keyword evidence="2" id="KW-1185">Reference proteome</keyword>
<dbReference type="Proteomes" id="UP000523139">
    <property type="component" value="Unassembled WGS sequence"/>
</dbReference>
<evidence type="ECO:0000313" key="2">
    <source>
        <dbReference type="Proteomes" id="UP000523139"/>
    </source>
</evidence>
<sequence>MATQLIGEKEKPLSDKALIAGVRRGLGPIRRFRVSSAQAASAITSKTLIHHPMWLAKILTFADRPPFPPKVRPNVAFVDAVSGYRGVMETVPPLWETTDDDASARQIKPKITTEEKAKPYVRAVLDKVDRSYMMKKPRHSIEELNLVYLPLWKVKLALPGAPEEMVINANTGEPETYLARQWSSTSWHTLD</sequence>
<evidence type="ECO:0000313" key="1">
    <source>
        <dbReference type="EMBL" id="NLS09552.1"/>
    </source>
</evidence>
<name>A0A7X8TIU5_9MICC</name>
<gene>
    <name evidence="1" type="ORF">HGQ17_05915</name>
</gene>
<accession>A0A7X8TIU5</accession>
<reference evidence="1 2" key="1">
    <citation type="submission" date="2020-04" db="EMBL/GenBank/DDBJ databases">
        <title>Nesterenkonia sp. nov., isolated from marine sediment.</title>
        <authorList>
            <person name="Zhang G."/>
        </authorList>
    </citation>
    <scope>NUCLEOTIDE SEQUENCE [LARGE SCALE GENOMIC DNA]</scope>
    <source>
        <strain evidence="1 2">MY13</strain>
    </source>
</reference>
<dbReference type="AlphaFoldDB" id="A0A7X8TIU5"/>
<protein>
    <submittedName>
        <fullName evidence="1">Uncharacterized protein</fullName>
    </submittedName>
</protein>
<comment type="caution">
    <text evidence="1">The sequence shown here is derived from an EMBL/GenBank/DDBJ whole genome shotgun (WGS) entry which is preliminary data.</text>
</comment>
<proteinExistence type="predicted"/>